<accession>A0A918JW06</accession>
<sequence length="248" mass="28709">MKKLILLLLTFVIACKQVPSSNLESQNTSSYQVSNNIPFQLFLDEIQEISLPINYKTFDNLLIKEQSDWDKDIFTFKINLNELDKNLAIYETKTFDFESLTKSKKYSVSEFLRIKQKSLEDFALEQYLKNNKVQDNIFFVIPILKFKIDNVIVIGYLTVLALENDNTFAAIRLHTYTNEGEIIISQDKKVQDGLSLIYGFSSEDGAANIFSDIDKNGVVSRKRIFISDEKTIKETYYIINKKGFVIKE</sequence>
<evidence type="ECO:0000313" key="1">
    <source>
        <dbReference type="EMBL" id="GGX17512.1"/>
    </source>
</evidence>
<dbReference type="RefSeq" id="WP_027413919.1">
    <property type="nucleotide sequence ID" value="NZ_BMWS01000011.1"/>
</dbReference>
<dbReference type="Proteomes" id="UP000601108">
    <property type="component" value="Unassembled WGS sequence"/>
</dbReference>
<reference evidence="1 2" key="1">
    <citation type="journal article" date="2014" name="Int. J. Syst. Evol. Microbiol.">
        <title>Complete genome sequence of Corynebacterium casei LMG S-19264T (=DSM 44701T), isolated from a smear-ripened cheese.</title>
        <authorList>
            <consortium name="US DOE Joint Genome Institute (JGI-PGF)"/>
            <person name="Walter F."/>
            <person name="Albersmeier A."/>
            <person name="Kalinowski J."/>
            <person name="Ruckert C."/>
        </authorList>
    </citation>
    <scope>NUCLEOTIDE SEQUENCE [LARGE SCALE GENOMIC DNA]</scope>
    <source>
        <strain evidence="1 2">KCTC 12285</strain>
    </source>
</reference>
<keyword evidence="2" id="KW-1185">Reference proteome</keyword>
<proteinExistence type="predicted"/>
<evidence type="ECO:0000313" key="2">
    <source>
        <dbReference type="Proteomes" id="UP000601108"/>
    </source>
</evidence>
<dbReference type="AlphaFoldDB" id="A0A918JW06"/>
<name>A0A918JW06_9FLAO</name>
<evidence type="ECO:0008006" key="3">
    <source>
        <dbReference type="Google" id="ProtNLM"/>
    </source>
</evidence>
<protein>
    <recommendedName>
        <fullName evidence="3">Lipoprotein</fullName>
    </recommendedName>
</protein>
<dbReference type="PROSITE" id="PS51257">
    <property type="entry name" value="PROKAR_LIPOPROTEIN"/>
    <property type="match status" value="1"/>
</dbReference>
<comment type="caution">
    <text evidence="1">The sequence shown here is derived from an EMBL/GenBank/DDBJ whole genome shotgun (WGS) entry which is preliminary data.</text>
</comment>
<organism evidence="1 2">
    <name type="scientific">Aquimarina muelleri</name>
    <dbReference type="NCBI Taxonomy" id="279356"/>
    <lineage>
        <taxon>Bacteria</taxon>
        <taxon>Pseudomonadati</taxon>
        <taxon>Bacteroidota</taxon>
        <taxon>Flavobacteriia</taxon>
        <taxon>Flavobacteriales</taxon>
        <taxon>Flavobacteriaceae</taxon>
        <taxon>Aquimarina</taxon>
    </lineage>
</organism>
<gene>
    <name evidence="1" type="ORF">GCM10007384_18630</name>
</gene>
<dbReference type="EMBL" id="BMWS01000011">
    <property type="protein sequence ID" value="GGX17512.1"/>
    <property type="molecule type" value="Genomic_DNA"/>
</dbReference>